<protein>
    <submittedName>
        <fullName evidence="1">Uncharacterized protein</fullName>
    </submittedName>
</protein>
<name>A0ACC0MXV4_RHOML</name>
<keyword evidence="2" id="KW-1185">Reference proteome</keyword>
<dbReference type="EMBL" id="CM046394">
    <property type="protein sequence ID" value="KAI8545409.1"/>
    <property type="molecule type" value="Genomic_DNA"/>
</dbReference>
<dbReference type="Proteomes" id="UP001062846">
    <property type="component" value="Chromosome 7"/>
</dbReference>
<comment type="caution">
    <text evidence="1">The sequence shown here is derived from an EMBL/GenBank/DDBJ whole genome shotgun (WGS) entry which is preliminary data.</text>
</comment>
<organism evidence="1 2">
    <name type="scientific">Rhododendron molle</name>
    <name type="common">Chinese azalea</name>
    <name type="synonym">Azalea mollis</name>
    <dbReference type="NCBI Taxonomy" id="49168"/>
    <lineage>
        <taxon>Eukaryota</taxon>
        <taxon>Viridiplantae</taxon>
        <taxon>Streptophyta</taxon>
        <taxon>Embryophyta</taxon>
        <taxon>Tracheophyta</taxon>
        <taxon>Spermatophyta</taxon>
        <taxon>Magnoliopsida</taxon>
        <taxon>eudicotyledons</taxon>
        <taxon>Gunneridae</taxon>
        <taxon>Pentapetalae</taxon>
        <taxon>asterids</taxon>
        <taxon>Ericales</taxon>
        <taxon>Ericaceae</taxon>
        <taxon>Ericoideae</taxon>
        <taxon>Rhodoreae</taxon>
        <taxon>Rhododendron</taxon>
    </lineage>
</organism>
<gene>
    <name evidence="1" type="ORF">RHMOL_Rhmol07G0036700</name>
</gene>
<evidence type="ECO:0000313" key="2">
    <source>
        <dbReference type="Proteomes" id="UP001062846"/>
    </source>
</evidence>
<proteinExistence type="predicted"/>
<reference evidence="1" key="1">
    <citation type="submission" date="2022-02" db="EMBL/GenBank/DDBJ databases">
        <title>Plant Genome Project.</title>
        <authorList>
            <person name="Zhang R.-G."/>
        </authorList>
    </citation>
    <scope>NUCLEOTIDE SEQUENCE</scope>
    <source>
        <strain evidence="1">AT1</strain>
    </source>
</reference>
<evidence type="ECO:0000313" key="1">
    <source>
        <dbReference type="EMBL" id="KAI8545409.1"/>
    </source>
</evidence>
<sequence>MEDQMGEDFFDKLVHDDSNGFAGCGPSFIEHEVTEEAKAYSNLCIGDNVNSGDNGERESGGGVVSKSLDGHRDIVTAEGSVLVAPDNVVQSSDAALEAIGELDLQNSRNGVTSGTGVKEVDWSSFNSASNSRFGSYSDFLNELGVSSGDLDRKDVVSVSEDMPCAFRSSTSVNHEEGGRYYGSQTEKAIDGQDLNSSQNWENLYPGWRYNPSTGQWHEIEGYGVTVSTQDNLYTSSTSAGDNAVTEQRSDAYCFHQPVAEYGTVNVSNWNQCSQQKVEEYPAYMVFDPQYPGWYYDTIAQEWRLFESYKGVMTQPTNVSHNQQSQDSGSSTVHLLPAENHSIRENFGQIGKFESQGLSIQGQVSVSDYNRQNRSMWQTASLPNSGVIGIIDNQVSHNPYAQTYRASNSADQQMWLPGQTSHRIGSAISISDQTCVPGVNFPEHSNQHKLEPSSPSPQVHVSPVYFGSQKSPDFSQPLQHGSQFRDASSEGRSPAGRPPHALVTFGFGGKLIVMKDNSSLTNSACGSKDSADGIISVLNLMDVVMDKPDASSIGLGACDYFHALCQQSFPGPLVGGNVGSREVNKWVDEKIANCKSPDMEYRRGELLRLLFSLLKIGCQYRGNLRSPCGTDQALKESDCPELAVAQLFTSAKRNVGPYGTFSRCLQNFPSEGEIQATAFEVQNLLISGRIKEALLCAQEGHLWGPALALAAQLGDKFYSDTVKQMALCQLVVGSPLRTVCLLIAGQPADLFSNGMCTSSLPGAVNGSQHSSQILVAHICYLVAEANFESYSDSARVCLIGADHWNFPRTYACPEAIQRTEFYEYSKVLGNSQFIVPPFQPYKLIYAHMLAEVGKVSDSLKYCQAILKCLKTCRSPEVDAWKILVLSLEERIKIHQQGGYSSNLAPAKLVGKLLNLFDSNSNRVVGGLPPPVPSTSHASSQRNEHECQKVGPRVSNSQSTMTMSSLVPSASTEPISEWQGGSNRSRHNRSISEPDFGKSPIKDGSSPDMKGNTPGTSGSSRFGRFHTNLFQKTMGLVLRSRPDRQAKLGETNRFYYDEKLKRWVEEGAETPSEEATLSPPPRNTAFQNRMPVNTLKDGRNLDKLHSNDGSDHENQSPLELNLGNQPIPHSSDQFSARGRMGIRARYVDTFHKGGAAPPNLFRSPSLPAGKPGVGPNTKFFIPTPRALGDETVQTTEDLQEAAVNNKSPSTSDESNPFSSPPTSISSTMTMHRVPSMDNIARSGTGALGNDKGSLPPHSRRTVSWSGSFCDPSNPSNGTEFKPLGEVMPQPLFMPGNSSSLQVSMNSRNLGNDLHEVEL</sequence>
<accession>A0ACC0MXV4</accession>